<evidence type="ECO:0000313" key="2">
    <source>
        <dbReference type="Proteomes" id="UP001176941"/>
    </source>
</evidence>
<protein>
    <submittedName>
        <fullName evidence="1">Uncharacterized protein</fullName>
    </submittedName>
</protein>
<accession>A0ABN8Y536</accession>
<proteinExistence type="predicted"/>
<sequence length="101" mass="11096">MPVLKSEFMQTRGCVCSEPILSLLVHALVTDPELYPRVPKPIPASCTQDPRSDWMLGCRGHFSSCVHLHEQETLQSQADGAWGEKCWGGIGFSPVACVARL</sequence>
<organism evidence="1 2">
    <name type="scientific">Rangifer tarandus platyrhynchus</name>
    <name type="common">Svalbard reindeer</name>
    <dbReference type="NCBI Taxonomy" id="3082113"/>
    <lineage>
        <taxon>Eukaryota</taxon>
        <taxon>Metazoa</taxon>
        <taxon>Chordata</taxon>
        <taxon>Craniata</taxon>
        <taxon>Vertebrata</taxon>
        <taxon>Euteleostomi</taxon>
        <taxon>Mammalia</taxon>
        <taxon>Eutheria</taxon>
        <taxon>Laurasiatheria</taxon>
        <taxon>Artiodactyla</taxon>
        <taxon>Ruminantia</taxon>
        <taxon>Pecora</taxon>
        <taxon>Cervidae</taxon>
        <taxon>Odocoileinae</taxon>
        <taxon>Rangifer</taxon>
    </lineage>
</organism>
<keyword evidence="2" id="KW-1185">Reference proteome</keyword>
<dbReference type="Proteomes" id="UP001176941">
    <property type="component" value="Chromosome 12"/>
</dbReference>
<gene>
    <name evidence="1" type="ORF">MRATA1EN1_LOCUS3881</name>
</gene>
<evidence type="ECO:0000313" key="1">
    <source>
        <dbReference type="EMBL" id="CAI9154919.1"/>
    </source>
</evidence>
<reference evidence="1" key="1">
    <citation type="submission" date="2023-04" db="EMBL/GenBank/DDBJ databases">
        <authorList>
            <consortium name="ELIXIR-Norway"/>
        </authorList>
    </citation>
    <scope>NUCLEOTIDE SEQUENCE [LARGE SCALE GENOMIC DNA]</scope>
</reference>
<name>A0ABN8Y536_RANTA</name>
<dbReference type="EMBL" id="OX459948">
    <property type="protein sequence ID" value="CAI9154919.1"/>
    <property type="molecule type" value="Genomic_DNA"/>
</dbReference>